<evidence type="ECO:0000313" key="2">
    <source>
        <dbReference type="Proteomes" id="UP000182059"/>
    </source>
</evidence>
<sequence length="74" mass="8423">MSTASTYDEDEQGKVLHSNFQKLQTAVVSGRNAVIILRNTVSLATERLRRTEAQLKVDEIELAHLHRILHPDEE</sequence>
<organism evidence="1 2">
    <name type="scientific">Candidatus Nomurabacteria bacterium CG2_30_43_9</name>
    <dbReference type="NCBI Taxonomy" id="1805283"/>
    <lineage>
        <taxon>Bacteria</taxon>
        <taxon>Candidatus Nomuraibacteriota</taxon>
    </lineage>
</organism>
<name>A0A1J5FZF4_9BACT</name>
<dbReference type="Proteomes" id="UP000182059">
    <property type="component" value="Unassembled WGS sequence"/>
</dbReference>
<accession>A0A1J5FZF4</accession>
<comment type="caution">
    <text evidence="1">The sequence shown here is derived from an EMBL/GenBank/DDBJ whole genome shotgun (WGS) entry which is preliminary data.</text>
</comment>
<gene>
    <name evidence="1" type="ORF">AUK15_01570</name>
</gene>
<reference evidence="1 2" key="1">
    <citation type="journal article" date="2016" name="Environ. Microbiol.">
        <title>Genomic resolution of a cold subsurface aquifer community provides metabolic insights for novel microbes adapted to high CO concentrations.</title>
        <authorList>
            <person name="Probst A.J."/>
            <person name="Castelle C.J."/>
            <person name="Singh A."/>
            <person name="Brown C.T."/>
            <person name="Anantharaman K."/>
            <person name="Sharon I."/>
            <person name="Hug L.A."/>
            <person name="Burstein D."/>
            <person name="Emerson J.B."/>
            <person name="Thomas B.C."/>
            <person name="Banfield J.F."/>
        </authorList>
    </citation>
    <scope>NUCLEOTIDE SEQUENCE [LARGE SCALE GENOMIC DNA]</scope>
    <source>
        <strain evidence="1">CG2_30_43_9</strain>
    </source>
</reference>
<protein>
    <submittedName>
        <fullName evidence="1">Uncharacterized protein</fullName>
    </submittedName>
</protein>
<evidence type="ECO:0000313" key="1">
    <source>
        <dbReference type="EMBL" id="OIP65484.1"/>
    </source>
</evidence>
<dbReference type="AlphaFoldDB" id="A0A1J5FZF4"/>
<dbReference type="EMBL" id="MNYX01000044">
    <property type="protein sequence ID" value="OIP65484.1"/>
    <property type="molecule type" value="Genomic_DNA"/>
</dbReference>
<proteinExistence type="predicted"/>